<dbReference type="Pfam" id="PF00092">
    <property type="entry name" value="VWA"/>
    <property type="match status" value="1"/>
</dbReference>
<dbReference type="SUPFAM" id="SSF53300">
    <property type="entry name" value="vWA-like"/>
    <property type="match status" value="1"/>
</dbReference>
<evidence type="ECO:0000259" key="1">
    <source>
        <dbReference type="PROSITE" id="PS50234"/>
    </source>
</evidence>
<dbReference type="EMBL" id="JAMKFB020000004">
    <property type="protein sequence ID" value="KAL0196046.1"/>
    <property type="molecule type" value="Genomic_DNA"/>
</dbReference>
<keyword evidence="3" id="KW-1185">Reference proteome</keyword>
<evidence type="ECO:0000313" key="2">
    <source>
        <dbReference type="EMBL" id="KAL0196046.1"/>
    </source>
</evidence>
<dbReference type="PANTHER" id="PTHR24020">
    <property type="entry name" value="COLLAGEN ALPHA"/>
    <property type="match status" value="1"/>
</dbReference>
<evidence type="ECO:0000313" key="3">
    <source>
        <dbReference type="Proteomes" id="UP001529510"/>
    </source>
</evidence>
<dbReference type="Gene3D" id="3.40.50.410">
    <property type="entry name" value="von Willebrand factor, type A domain"/>
    <property type="match status" value="1"/>
</dbReference>
<proteinExistence type="predicted"/>
<reference evidence="2 3" key="1">
    <citation type="submission" date="2024-05" db="EMBL/GenBank/DDBJ databases">
        <title>Genome sequencing and assembly of Indian major carp, Cirrhinus mrigala (Hamilton, 1822).</title>
        <authorList>
            <person name="Mohindra V."/>
            <person name="Chowdhury L.M."/>
            <person name="Lal K."/>
            <person name="Jena J.K."/>
        </authorList>
    </citation>
    <scope>NUCLEOTIDE SEQUENCE [LARGE SCALE GENOMIC DNA]</scope>
    <source>
        <strain evidence="2">CM1030</strain>
        <tissue evidence="2">Blood</tissue>
    </source>
</reference>
<comment type="caution">
    <text evidence="2">The sequence shown here is derived from an EMBL/GenBank/DDBJ whole genome shotgun (WGS) entry which is preliminary data.</text>
</comment>
<gene>
    <name evidence="2" type="ORF">M9458_009618</name>
</gene>
<dbReference type="Proteomes" id="UP001529510">
    <property type="component" value="Unassembled WGS sequence"/>
</dbReference>
<name>A0ABD0RC14_CIRMR</name>
<dbReference type="PRINTS" id="PR00453">
    <property type="entry name" value="VWFADOMAIN"/>
</dbReference>
<organism evidence="2 3">
    <name type="scientific">Cirrhinus mrigala</name>
    <name type="common">Mrigala</name>
    <dbReference type="NCBI Taxonomy" id="683832"/>
    <lineage>
        <taxon>Eukaryota</taxon>
        <taxon>Metazoa</taxon>
        <taxon>Chordata</taxon>
        <taxon>Craniata</taxon>
        <taxon>Vertebrata</taxon>
        <taxon>Euteleostomi</taxon>
        <taxon>Actinopterygii</taxon>
        <taxon>Neopterygii</taxon>
        <taxon>Teleostei</taxon>
        <taxon>Ostariophysi</taxon>
        <taxon>Cypriniformes</taxon>
        <taxon>Cyprinidae</taxon>
        <taxon>Labeoninae</taxon>
        <taxon>Labeonini</taxon>
        <taxon>Cirrhinus</taxon>
    </lineage>
</organism>
<dbReference type="InterPro" id="IPR050525">
    <property type="entry name" value="ECM_Assembly_Org"/>
</dbReference>
<dbReference type="AlphaFoldDB" id="A0ABD0RC14"/>
<accession>A0ABD0RC14</accession>
<dbReference type="InterPro" id="IPR036465">
    <property type="entry name" value="vWFA_dom_sf"/>
</dbReference>
<dbReference type="InterPro" id="IPR002035">
    <property type="entry name" value="VWF_A"/>
</dbReference>
<dbReference type="PANTHER" id="PTHR24020:SF88">
    <property type="entry name" value="COLLAGEN ALPHA-1(VII) CHAIN"/>
    <property type="match status" value="1"/>
</dbReference>
<protein>
    <recommendedName>
        <fullName evidence="1">VWFA domain-containing protein</fullName>
    </recommendedName>
</protein>
<sequence>MPADIVFLVDDSWSVGPTSFQQIKEFIADIIRAFQGSVVGQEGIRFGVTVYSDLP</sequence>
<feature type="non-terminal residue" evidence="2">
    <location>
        <position position="55"/>
    </location>
</feature>
<dbReference type="PROSITE" id="PS50234">
    <property type="entry name" value="VWFA"/>
    <property type="match status" value="1"/>
</dbReference>
<feature type="domain" description="VWFA" evidence="1">
    <location>
        <begin position="4"/>
        <end position="55"/>
    </location>
</feature>